<dbReference type="Gene3D" id="2.60.120.260">
    <property type="entry name" value="Galactose-binding domain-like"/>
    <property type="match status" value="1"/>
</dbReference>
<dbReference type="InterPro" id="IPR008979">
    <property type="entry name" value="Galactose-bd-like_sf"/>
</dbReference>
<dbReference type="Gene3D" id="2.60.40.1180">
    <property type="entry name" value="Golgi alpha-mannosidase II"/>
    <property type="match status" value="1"/>
</dbReference>
<protein>
    <submittedName>
        <fullName evidence="4">Glycoside hydrolase family 66 protein</fullName>
    </submittedName>
</protein>
<gene>
    <name evidence="4" type="ORF">ACFFSY_01725</name>
</gene>
<name>A0ABV5KJ63_9BACL</name>
<evidence type="ECO:0000256" key="2">
    <source>
        <dbReference type="ARBA" id="ARBA00022729"/>
    </source>
</evidence>
<dbReference type="InterPro" id="IPR013780">
    <property type="entry name" value="Glyco_hydro_b"/>
</dbReference>
<dbReference type="RefSeq" id="WP_377488949.1">
    <property type="nucleotide sequence ID" value="NZ_JBHMDO010000003.1"/>
</dbReference>
<proteinExistence type="inferred from homology"/>
<dbReference type="Proteomes" id="UP001589747">
    <property type="component" value="Unassembled WGS sequence"/>
</dbReference>
<organism evidence="4 5">
    <name type="scientific">Paenibacillus aurantiacus</name>
    <dbReference type="NCBI Taxonomy" id="1936118"/>
    <lineage>
        <taxon>Bacteria</taxon>
        <taxon>Bacillati</taxon>
        <taxon>Bacillota</taxon>
        <taxon>Bacilli</taxon>
        <taxon>Bacillales</taxon>
        <taxon>Paenibacillaceae</taxon>
        <taxon>Paenibacillus</taxon>
    </lineage>
</organism>
<dbReference type="Pfam" id="PF13199">
    <property type="entry name" value="Glyco_hydro_66"/>
    <property type="match status" value="1"/>
</dbReference>
<evidence type="ECO:0000256" key="3">
    <source>
        <dbReference type="SAM" id="SignalP"/>
    </source>
</evidence>
<evidence type="ECO:0000313" key="4">
    <source>
        <dbReference type="EMBL" id="MFB9324656.1"/>
    </source>
</evidence>
<keyword evidence="5" id="KW-1185">Reference proteome</keyword>
<dbReference type="GO" id="GO:0016787">
    <property type="term" value="F:hydrolase activity"/>
    <property type="evidence" value="ECO:0007669"/>
    <property type="project" value="UniProtKB-KW"/>
</dbReference>
<evidence type="ECO:0000313" key="5">
    <source>
        <dbReference type="Proteomes" id="UP001589747"/>
    </source>
</evidence>
<evidence type="ECO:0000256" key="1">
    <source>
        <dbReference type="ARBA" id="ARBA00010837"/>
    </source>
</evidence>
<dbReference type="InterPro" id="IPR013783">
    <property type="entry name" value="Ig-like_fold"/>
</dbReference>
<dbReference type="SUPFAM" id="SSF49785">
    <property type="entry name" value="Galactose-binding domain-like"/>
    <property type="match status" value="1"/>
</dbReference>
<feature type="chain" id="PRO_5046672529" evidence="3">
    <location>
        <begin position="34"/>
        <end position="763"/>
    </location>
</feature>
<dbReference type="Gene3D" id="3.20.20.80">
    <property type="entry name" value="Glycosidases"/>
    <property type="match status" value="1"/>
</dbReference>
<reference evidence="4 5" key="1">
    <citation type="submission" date="2024-09" db="EMBL/GenBank/DDBJ databases">
        <authorList>
            <person name="Sun Q."/>
            <person name="Mori K."/>
        </authorList>
    </citation>
    <scope>NUCLEOTIDE SEQUENCE [LARGE SCALE GENOMIC DNA]</scope>
    <source>
        <strain evidence="4 5">TISTR 2452</strain>
    </source>
</reference>
<comment type="caution">
    <text evidence="4">The sequence shown here is derived from an EMBL/GenBank/DDBJ whole genome shotgun (WGS) entry which is preliminary data.</text>
</comment>
<keyword evidence="2 3" id="KW-0732">Signal</keyword>
<dbReference type="InterPro" id="IPR025092">
    <property type="entry name" value="Glyco_hydro_66"/>
</dbReference>
<dbReference type="CDD" id="cd14745">
    <property type="entry name" value="GH66"/>
    <property type="match status" value="1"/>
</dbReference>
<feature type="signal peptide" evidence="3">
    <location>
        <begin position="1"/>
        <end position="33"/>
    </location>
</feature>
<sequence>MKMKKTIHRLLVAGFAVLLLSSLALQPARRAEAASTGKVMYDVTTDKSMYNPGATVEVRIDLKNRLGRDITGGSVELRAFHLEKQIGTTLTKPLSLGQNADTIMTIGWTAPSADFQGYLLEAVVRDNAGAQLDSDTVGVDVSSTWTKFPRYGYLWDFTQQVDTAARIDALKNYHINALQYYDWFYRHQKPVAPNTDVWDDWSGRLIYGNKVKSYISQARAVNMVNMAYNMVYAATNGYDKDNIDYRWGLQWAEGDKAGQQFSFKMADSTPTGITTLYFFDLQNAGWRNYIFNEMNKAFLTFGFDGWHGDSIGEWGKMKDAGGNSFYVKDTFTPFLNAAKQAIGSKYLAFNPVGAQGIENVNRSSVDVLYTEIWPWDKDSDGVAYDTYASLRKEIEQSRRESGGKSLIVPAYMEYDYANNNPGKPFNTSAVLLTDAAVYASGGSRFELGDNGNMLSSEYFPKQNLYMDADLKQRVSKLYDFIVAYENLLRDGQEETANRIEFPAYASSGDGQPNRIWAFGKKDSKYDIVHTINLLGVSRNDWRAADGRKETPSKISNFEMKYYTAKDVNSVWLASPDANDGRSIALTFSKGSDSNGNYVRVQVPSLAYWNMIYFSGDAAGGHPGSTSGELINGTFEDGESGWLYTGTGAHGVDANDAYAGSKYWLWSDSAYTGKVEQTVNNLPNGSYTVSARVKQNLGSPSLSRMELSDYGGSTVYVNIPHGDSYVSISGTATVTNGTLKIAFYQAAPGSTNLQIDDVKLSKLP</sequence>
<accession>A0ABV5KJ63</accession>
<dbReference type="Gene3D" id="2.60.40.10">
    <property type="entry name" value="Immunoglobulins"/>
    <property type="match status" value="1"/>
</dbReference>
<keyword evidence="4" id="KW-0378">Hydrolase</keyword>
<comment type="similarity">
    <text evidence="1">Belongs to the glycosyl hydrolase 66 family.</text>
</comment>
<dbReference type="EMBL" id="JBHMDO010000003">
    <property type="protein sequence ID" value="MFB9324656.1"/>
    <property type="molecule type" value="Genomic_DNA"/>
</dbReference>